<evidence type="ECO:0000313" key="3">
    <source>
        <dbReference type="Proteomes" id="UP001162030"/>
    </source>
</evidence>
<dbReference type="EMBL" id="OX458333">
    <property type="protein sequence ID" value="CAI8729137.1"/>
    <property type="molecule type" value="Genomic_DNA"/>
</dbReference>
<proteinExistence type="predicted"/>
<reference evidence="2 3" key="1">
    <citation type="submission" date="2023-03" db="EMBL/GenBank/DDBJ databases">
        <authorList>
            <person name="Pearce D."/>
        </authorList>
    </citation>
    <scope>NUCLEOTIDE SEQUENCE [LARGE SCALE GENOMIC DNA]</scope>
    <source>
        <strain evidence="2">Msz</strain>
    </source>
</reference>
<organism evidence="2 3">
    <name type="scientific">Methylocaldum szegediense</name>
    <dbReference type="NCBI Taxonomy" id="73780"/>
    <lineage>
        <taxon>Bacteria</taxon>
        <taxon>Pseudomonadati</taxon>
        <taxon>Pseudomonadota</taxon>
        <taxon>Gammaproteobacteria</taxon>
        <taxon>Methylococcales</taxon>
        <taxon>Methylococcaceae</taxon>
        <taxon>Methylocaldum</taxon>
    </lineage>
</organism>
<dbReference type="Proteomes" id="UP001162030">
    <property type="component" value="Chromosome"/>
</dbReference>
<gene>
    <name evidence="2" type="ORF">MSZNOR_0247</name>
</gene>
<evidence type="ECO:0000256" key="1">
    <source>
        <dbReference type="SAM" id="MobiDB-lite"/>
    </source>
</evidence>
<sequence>MPVYSLAELLRESGEEEVTTGTF</sequence>
<accession>A0ABM9HWA1</accession>
<feature type="region of interest" description="Disordered" evidence="1">
    <location>
        <begin position="1"/>
        <end position="23"/>
    </location>
</feature>
<name>A0ABM9HWA1_9GAMM</name>
<feature type="compositionally biased region" description="Acidic residues" evidence="1">
    <location>
        <begin position="14"/>
        <end position="23"/>
    </location>
</feature>
<protein>
    <submittedName>
        <fullName evidence="2">Uncharacterized protein</fullName>
    </submittedName>
</protein>
<keyword evidence="3" id="KW-1185">Reference proteome</keyword>
<evidence type="ECO:0000313" key="2">
    <source>
        <dbReference type="EMBL" id="CAI8729137.1"/>
    </source>
</evidence>